<dbReference type="SUPFAM" id="SSF51735">
    <property type="entry name" value="NAD(P)-binding Rossmann-fold domains"/>
    <property type="match status" value="1"/>
</dbReference>
<evidence type="ECO:0000313" key="4">
    <source>
        <dbReference type="EMBL" id="KAF4454436.1"/>
    </source>
</evidence>
<dbReference type="InterPro" id="IPR002347">
    <property type="entry name" value="SDR_fam"/>
</dbReference>
<comment type="caution">
    <text evidence="4">The sequence shown here is derived from an EMBL/GenBank/DDBJ whole genome shotgun (WGS) entry which is preliminary data.</text>
</comment>
<dbReference type="PANTHER" id="PTHR43976:SF16">
    <property type="entry name" value="SHORT-CHAIN DEHYDROGENASE_REDUCTASE FAMILY PROTEIN"/>
    <property type="match status" value="1"/>
</dbReference>
<dbReference type="Proteomes" id="UP000605986">
    <property type="component" value="Unassembled WGS sequence"/>
</dbReference>
<dbReference type="EMBL" id="JAADJG010000125">
    <property type="protein sequence ID" value="KAF4454436.1"/>
    <property type="molecule type" value="Genomic_DNA"/>
</dbReference>
<dbReference type="GO" id="GO:0016491">
    <property type="term" value="F:oxidoreductase activity"/>
    <property type="evidence" value="ECO:0007669"/>
    <property type="project" value="UniProtKB-KW"/>
</dbReference>
<dbReference type="InterPro" id="IPR036291">
    <property type="entry name" value="NAD(P)-bd_dom_sf"/>
</dbReference>
<dbReference type="AlphaFoldDB" id="A0A8H4KQY0"/>
<dbReference type="PRINTS" id="PR00081">
    <property type="entry name" value="GDHRDH"/>
</dbReference>
<dbReference type="Pfam" id="PF00106">
    <property type="entry name" value="adh_short"/>
    <property type="match status" value="1"/>
</dbReference>
<dbReference type="Gene3D" id="3.40.50.720">
    <property type="entry name" value="NAD(P)-binding Rossmann-like Domain"/>
    <property type="match status" value="1"/>
</dbReference>
<comment type="similarity">
    <text evidence="1 3">Belongs to the short-chain dehydrogenases/reductases (SDR) family.</text>
</comment>
<organism evidence="4 5">
    <name type="scientific">Fusarium austroafricanum</name>
    <dbReference type="NCBI Taxonomy" id="2364996"/>
    <lineage>
        <taxon>Eukaryota</taxon>
        <taxon>Fungi</taxon>
        <taxon>Dikarya</taxon>
        <taxon>Ascomycota</taxon>
        <taxon>Pezizomycotina</taxon>
        <taxon>Sordariomycetes</taxon>
        <taxon>Hypocreomycetidae</taxon>
        <taxon>Hypocreales</taxon>
        <taxon>Nectriaceae</taxon>
        <taxon>Fusarium</taxon>
        <taxon>Fusarium concolor species complex</taxon>
    </lineage>
</organism>
<dbReference type="CDD" id="cd05374">
    <property type="entry name" value="17beta-HSD-like_SDR_c"/>
    <property type="match status" value="1"/>
</dbReference>
<evidence type="ECO:0000256" key="3">
    <source>
        <dbReference type="RuleBase" id="RU000363"/>
    </source>
</evidence>
<gene>
    <name evidence="4" type="ORF">F53441_3063</name>
</gene>
<name>A0A8H4KQY0_9HYPO</name>
<evidence type="ECO:0000256" key="1">
    <source>
        <dbReference type="ARBA" id="ARBA00006484"/>
    </source>
</evidence>
<keyword evidence="5" id="KW-1185">Reference proteome</keyword>
<reference evidence="4" key="1">
    <citation type="submission" date="2020-01" db="EMBL/GenBank/DDBJ databases">
        <title>Identification and distribution of gene clusters putatively required for synthesis of sphingolipid metabolism inhibitors in phylogenetically diverse species of the filamentous fungus Fusarium.</title>
        <authorList>
            <person name="Kim H.-S."/>
            <person name="Busman M."/>
            <person name="Brown D.W."/>
            <person name="Divon H."/>
            <person name="Uhlig S."/>
            <person name="Proctor R.H."/>
        </authorList>
    </citation>
    <scope>NUCLEOTIDE SEQUENCE</scope>
    <source>
        <strain evidence="4">NRRL 53441</strain>
    </source>
</reference>
<protein>
    <recommendedName>
        <fullName evidence="6">Oxidoreductase</fullName>
    </recommendedName>
</protein>
<proteinExistence type="inferred from homology"/>
<accession>A0A8H4KQY0</accession>
<keyword evidence="2" id="KW-0560">Oxidoreductase</keyword>
<dbReference type="OrthoDB" id="1933717at2759"/>
<dbReference type="PANTHER" id="PTHR43976">
    <property type="entry name" value="SHORT CHAIN DEHYDROGENASE"/>
    <property type="match status" value="1"/>
</dbReference>
<evidence type="ECO:0000256" key="2">
    <source>
        <dbReference type="ARBA" id="ARBA00023002"/>
    </source>
</evidence>
<dbReference type="InterPro" id="IPR051911">
    <property type="entry name" value="SDR_oxidoreductase"/>
</dbReference>
<dbReference type="PRINTS" id="PR00080">
    <property type="entry name" value="SDRFAMILY"/>
</dbReference>
<evidence type="ECO:0008006" key="6">
    <source>
        <dbReference type="Google" id="ProtNLM"/>
    </source>
</evidence>
<evidence type="ECO:0000313" key="5">
    <source>
        <dbReference type="Proteomes" id="UP000605986"/>
    </source>
</evidence>
<sequence>MSRVWFVTGSSRGVGRALVEKLLESGEIVVATARNPAQLDDLVTKYGSDKILAIGLDVADFEQANKAVKEAVDKFGRIDVAVNNAGYANMASVEDSSIENFHEQVNVNFFGVVNVTKAVVPIMRQQKSGHIIQVSSIGGRIGSPGASAYQSAKWAVGGFSTVLALETAPFGIKVTVAEPGGIKTDWANLATETAKISEPYDQTVGAMIRMRLQKDMTAGWSEASDIARALIHLSQVENPPLRIVLGAEAFTYAQMAGKALADSDLKWENVSKNEF</sequence>